<reference evidence="2" key="4">
    <citation type="submission" date="2018-11" db="EMBL/GenBank/DDBJ databases">
        <title>Characterization of plant carbon substrate utilization by Auxenochlorella protothecoides.</title>
        <authorList>
            <person name="Vogler B.W."/>
            <person name="Starkenburg S.R."/>
            <person name="Sudasinghe N."/>
            <person name="Schambach J.Y."/>
            <person name="Rollin J.A."/>
            <person name="Pattathil S."/>
            <person name="Barry A.N."/>
        </authorList>
    </citation>
    <scope>NUCLEOTIDE SEQUENCE [LARGE SCALE GENOMIC DNA]</scope>
    <source>
        <strain evidence="2">UTEX 25</strain>
    </source>
</reference>
<evidence type="ECO:0000313" key="1">
    <source>
        <dbReference type="EMBL" id="KFM23375.1"/>
    </source>
</evidence>
<dbReference type="GeneID" id="23612462"/>
<evidence type="ECO:0000313" key="3">
    <source>
        <dbReference type="Proteomes" id="UP000028924"/>
    </source>
</evidence>
<proteinExistence type="inferred from homology"/>
<dbReference type="KEGG" id="apro:F751_1071"/>
<keyword evidence="3" id="KW-1185">Reference proteome</keyword>
<dbReference type="EMBL" id="QOKY01000169">
    <property type="protein sequence ID" value="RMZ55111.1"/>
    <property type="molecule type" value="Genomic_DNA"/>
</dbReference>
<dbReference type="AlphaFoldDB" id="A0A087SCC1"/>
<dbReference type="PANTHER" id="PTHR34041">
    <property type="entry name" value="PHOTOSYSTEM II REPAIR PROTEIN PSB27-H1, CHLOROPLASTIC"/>
    <property type="match status" value="1"/>
</dbReference>
<dbReference type="STRING" id="3075.A0A087SCC1"/>
<reference evidence="1 3" key="1">
    <citation type="journal article" date="2014" name="BMC Genomics">
        <title>Oil accumulation mechanisms of the oleaginous microalga Chlorella protothecoides revealed through its genome, transcriptomes, and proteomes.</title>
        <authorList>
            <person name="Gao C."/>
            <person name="Wang Y."/>
            <person name="Shen Y."/>
            <person name="Yan D."/>
            <person name="He X."/>
            <person name="Dai J."/>
            <person name="Wu Q."/>
        </authorList>
    </citation>
    <scope>NUCLEOTIDE SEQUENCE [LARGE SCALE GENOMIC DNA]</scope>
    <source>
        <strain evidence="1 3">0710</strain>
    </source>
</reference>
<dbReference type="GO" id="GO:0010207">
    <property type="term" value="P:photosystem II assembly"/>
    <property type="evidence" value="ECO:0007669"/>
    <property type="project" value="InterPro"/>
</dbReference>
<dbReference type="InterPro" id="IPR025585">
    <property type="entry name" value="PSII_Psb27"/>
</dbReference>
<protein>
    <submittedName>
        <fullName evidence="1">Uncharacterized protein</fullName>
    </submittedName>
</protein>
<dbReference type="Proteomes" id="UP000028924">
    <property type="component" value="Unassembled WGS sequence"/>
</dbReference>
<dbReference type="PANTHER" id="PTHR34041:SF3">
    <property type="entry name" value="PHOTOSYSTEM II D1 PRECURSOR PROCESSING PROTEIN PSB27-H2, CHLOROPLASTIC"/>
    <property type="match status" value="1"/>
</dbReference>
<dbReference type="Pfam" id="PF13326">
    <property type="entry name" value="PSII_Pbs27"/>
    <property type="match status" value="1"/>
</dbReference>
<sequence>MPNGARAAQSPNEAPPAQYYDLADRLVSALGAALDTEESGASESALRRSADPARAAIREFTADWASAAGDASHVALSAAIRELAEHYRREGQRARLPRQVVQSIRQKLEQARQAVQSAPSRQLLVDGGVKA</sequence>
<dbReference type="GO" id="GO:0010206">
    <property type="term" value="P:photosystem II repair"/>
    <property type="evidence" value="ECO:0007669"/>
    <property type="project" value="InterPro"/>
</dbReference>
<dbReference type="GO" id="GO:0009543">
    <property type="term" value="C:chloroplast thylakoid lumen"/>
    <property type="evidence" value="ECO:0007669"/>
    <property type="project" value="TreeGrafter"/>
</dbReference>
<gene>
    <name evidence="2" type="ORF">APUTEX25_005389</name>
    <name evidence="1" type="ORF">F751_1071</name>
</gene>
<reference evidence="2" key="3">
    <citation type="submission" date="2018-10" db="EMBL/GenBank/DDBJ databases">
        <authorList>
            <person name="Hovde B."/>
            <person name="Zhang X."/>
        </authorList>
    </citation>
    <scope>NUCLEOTIDE SEQUENCE [LARGE SCALE GENOMIC DNA]</scope>
    <source>
        <strain evidence="2">UTEX 25</strain>
    </source>
</reference>
<dbReference type="GO" id="GO:0009523">
    <property type="term" value="C:photosystem II"/>
    <property type="evidence" value="ECO:0007669"/>
    <property type="project" value="InterPro"/>
</dbReference>
<accession>A0A087SCC1</accession>
<evidence type="ECO:0000313" key="2">
    <source>
        <dbReference type="EMBL" id="RMZ55111.1"/>
    </source>
</evidence>
<dbReference type="Proteomes" id="UP000279271">
    <property type="component" value="Unassembled WGS sequence"/>
</dbReference>
<dbReference type="Gene3D" id="1.20.58.810">
    <property type="entry name" value="Photosystem II Pbs27"/>
    <property type="match status" value="1"/>
</dbReference>
<dbReference type="HAMAP" id="MF_01481">
    <property type="entry name" value="PSII_Psb27"/>
    <property type="match status" value="1"/>
</dbReference>
<dbReference type="RefSeq" id="XP_011396245.1">
    <property type="nucleotide sequence ID" value="XM_011397943.1"/>
</dbReference>
<evidence type="ECO:0000313" key="4">
    <source>
        <dbReference type="Proteomes" id="UP000279271"/>
    </source>
</evidence>
<dbReference type="InterPro" id="IPR038450">
    <property type="entry name" value="PSII_Psb27_sf"/>
</dbReference>
<dbReference type="OrthoDB" id="543314at2759"/>
<reference evidence="4" key="2">
    <citation type="journal article" date="2018" name="Algal Res.">
        <title>Characterization of plant carbon substrate utilization by Auxenochlorella protothecoides.</title>
        <authorList>
            <person name="Vogler B.W."/>
            <person name="Starkenburg S.R."/>
            <person name="Sudasinghe N."/>
            <person name="Schambach J.Y."/>
            <person name="Rollin J.A."/>
            <person name="Pattathil S."/>
            <person name="Barry A.N."/>
        </authorList>
    </citation>
    <scope>NUCLEOTIDE SEQUENCE [LARGE SCALE GENOMIC DNA]</scope>
    <source>
        <strain evidence="4">UTEX 25</strain>
    </source>
</reference>
<dbReference type="EMBL" id="KL662090">
    <property type="protein sequence ID" value="KFM23375.1"/>
    <property type="molecule type" value="Genomic_DNA"/>
</dbReference>
<name>A0A087SCC1_AUXPR</name>
<organism evidence="1 3">
    <name type="scientific">Auxenochlorella protothecoides</name>
    <name type="common">Green microalga</name>
    <name type="synonym">Chlorella protothecoides</name>
    <dbReference type="NCBI Taxonomy" id="3075"/>
    <lineage>
        <taxon>Eukaryota</taxon>
        <taxon>Viridiplantae</taxon>
        <taxon>Chlorophyta</taxon>
        <taxon>core chlorophytes</taxon>
        <taxon>Trebouxiophyceae</taxon>
        <taxon>Chlorellales</taxon>
        <taxon>Chlorellaceae</taxon>
        <taxon>Auxenochlorella</taxon>
    </lineage>
</organism>